<reference evidence="2" key="1">
    <citation type="journal article" date="2020" name="Stud. Mycol.">
        <title>101 Dothideomycetes genomes: a test case for predicting lifestyles and emergence of pathogens.</title>
        <authorList>
            <person name="Haridas S."/>
            <person name="Albert R."/>
            <person name="Binder M."/>
            <person name="Bloem J."/>
            <person name="Labutti K."/>
            <person name="Salamov A."/>
            <person name="Andreopoulos B."/>
            <person name="Baker S."/>
            <person name="Barry K."/>
            <person name="Bills G."/>
            <person name="Bluhm B."/>
            <person name="Cannon C."/>
            <person name="Castanera R."/>
            <person name="Culley D."/>
            <person name="Daum C."/>
            <person name="Ezra D."/>
            <person name="Gonzalez J."/>
            <person name="Henrissat B."/>
            <person name="Kuo A."/>
            <person name="Liang C."/>
            <person name="Lipzen A."/>
            <person name="Lutzoni F."/>
            <person name="Magnuson J."/>
            <person name="Mondo S."/>
            <person name="Nolan M."/>
            <person name="Ohm R."/>
            <person name="Pangilinan J."/>
            <person name="Park H.-J."/>
            <person name="Ramirez L."/>
            <person name="Alfaro M."/>
            <person name="Sun H."/>
            <person name="Tritt A."/>
            <person name="Yoshinaga Y."/>
            <person name="Zwiers L.-H."/>
            <person name="Turgeon B."/>
            <person name="Goodwin S."/>
            <person name="Spatafora J."/>
            <person name="Crous P."/>
            <person name="Grigoriev I."/>
        </authorList>
    </citation>
    <scope>NUCLEOTIDE SEQUENCE</scope>
    <source>
        <strain evidence="2">ATCC 36951</strain>
    </source>
</reference>
<feature type="compositionally biased region" description="Low complexity" evidence="1">
    <location>
        <begin position="11"/>
        <end position="29"/>
    </location>
</feature>
<dbReference type="RefSeq" id="XP_033664483.1">
    <property type="nucleotide sequence ID" value="XM_033813642.1"/>
</dbReference>
<name>A0A6A6C8X2_ZASCE</name>
<feature type="compositionally biased region" description="Polar residues" evidence="1">
    <location>
        <begin position="78"/>
        <end position="93"/>
    </location>
</feature>
<evidence type="ECO:0000313" key="3">
    <source>
        <dbReference type="Proteomes" id="UP000799537"/>
    </source>
</evidence>
<dbReference type="Proteomes" id="UP000799537">
    <property type="component" value="Unassembled WGS sequence"/>
</dbReference>
<dbReference type="GeneID" id="54566914"/>
<dbReference type="AlphaFoldDB" id="A0A6A6C8X2"/>
<feature type="region of interest" description="Disordered" evidence="1">
    <location>
        <begin position="1"/>
        <end position="106"/>
    </location>
</feature>
<proteinExistence type="predicted"/>
<gene>
    <name evidence="2" type="ORF">M409DRAFT_57475</name>
</gene>
<organism evidence="2 3">
    <name type="scientific">Zasmidium cellare ATCC 36951</name>
    <dbReference type="NCBI Taxonomy" id="1080233"/>
    <lineage>
        <taxon>Eukaryota</taxon>
        <taxon>Fungi</taxon>
        <taxon>Dikarya</taxon>
        <taxon>Ascomycota</taxon>
        <taxon>Pezizomycotina</taxon>
        <taxon>Dothideomycetes</taxon>
        <taxon>Dothideomycetidae</taxon>
        <taxon>Mycosphaerellales</taxon>
        <taxon>Mycosphaerellaceae</taxon>
        <taxon>Zasmidium</taxon>
    </lineage>
</organism>
<accession>A0A6A6C8X2</accession>
<sequence>MRNAMSWTRTPPIELRQPQPLRQPKLQPESYPEQLSASRRASIERWLDGIPESPEDSEIVNEPPSDIQFRQTRRESNETSGTIDTIHPGSSESNKLKRHRSTSSYLPRSFRRRPELLKIPPDTDPQTIARAPSYVSPMEKIDLLQEKRRRKDLTAKSAASRSRGQWASVELESEYRRSPAKVLRQMLLAMVQEMNDDDQAIVEVVRPIRGTCMCVTRSRLMEFNAGEYLSHTCRRSDQFDATGPLSKMNERIQCVKVLAHEGVIMSLSTEDSRLILKLHDSINDLFRFYHGKGSNACPLATTTTTTTSPLTVAIKHTSHDQDVSDPLKGCDTDKLINLIERRLLELVAKGPSRETLRILASRLLEVVEKKKEYEKAADCVDDPGEALKSILADFDRVQGLLRYEF</sequence>
<dbReference type="EMBL" id="ML993608">
    <property type="protein sequence ID" value="KAF2163594.1"/>
    <property type="molecule type" value="Genomic_DNA"/>
</dbReference>
<evidence type="ECO:0000313" key="2">
    <source>
        <dbReference type="EMBL" id="KAF2163594.1"/>
    </source>
</evidence>
<evidence type="ECO:0000256" key="1">
    <source>
        <dbReference type="SAM" id="MobiDB-lite"/>
    </source>
</evidence>
<protein>
    <submittedName>
        <fullName evidence="2">Uncharacterized protein</fullName>
    </submittedName>
</protein>
<keyword evidence="3" id="KW-1185">Reference proteome</keyword>